<accession>A0AAV2KIS9</accession>
<protein>
    <submittedName>
        <fullName evidence="2">Uncharacterized protein</fullName>
    </submittedName>
</protein>
<sequence length="79" mass="8526">MGLLFSPGCGPSLRASKGTFHSSSYGTQNPLRQPTWKSPASAGEQCFGSKQRNAPLKVGVRQPDQRPVVMHRMTLLCGP</sequence>
<keyword evidence="3" id="KW-1185">Reference proteome</keyword>
<gene>
    <name evidence="2" type="ORF">KC01_LOCUS17812</name>
</gene>
<reference evidence="2 3" key="1">
    <citation type="submission" date="2024-04" db="EMBL/GenBank/DDBJ databases">
        <authorList>
            <person name="Waldvogel A.-M."/>
            <person name="Schoenle A."/>
        </authorList>
    </citation>
    <scope>NUCLEOTIDE SEQUENCE [LARGE SCALE GENOMIC DNA]</scope>
</reference>
<proteinExistence type="predicted"/>
<organism evidence="2 3">
    <name type="scientific">Knipowitschia caucasica</name>
    <name type="common">Caucasian dwarf goby</name>
    <name type="synonym">Pomatoschistus caucasicus</name>
    <dbReference type="NCBI Taxonomy" id="637954"/>
    <lineage>
        <taxon>Eukaryota</taxon>
        <taxon>Metazoa</taxon>
        <taxon>Chordata</taxon>
        <taxon>Craniata</taxon>
        <taxon>Vertebrata</taxon>
        <taxon>Euteleostomi</taxon>
        <taxon>Actinopterygii</taxon>
        <taxon>Neopterygii</taxon>
        <taxon>Teleostei</taxon>
        <taxon>Neoteleostei</taxon>
        <taxon>Acanthomorphata</taxon>
        <taxon>Gobiaria</taxon>
        <taxon>Gobiiformes</taxon>
        <taxon>Gobioidei</taxon>
        <taxon>Gobiidae</taxon>
        <taxon>Gobiinae</taxon>
        <taxon>Knipowitschia</taxon>
    </lineage>
</organism>
<name>A0AAV2KIS9_KNICA</name>
<feature type="region of interest" description="Disordered" evidence="1">
    <location>
        <begin position="16"/>
        <end position="65"/>
    </location>
</feature>
<dbReference type="AlphaFoldDB" id="A0AAV2KIS9"/>
<dbReference type="Proteomes" id="UP001497482">
    <property type="component" value="Chromosome 18"/>
</dbReference>
<evidence type="ECO:0000256" key="1">
    <source>
        <dbReference type="SAM" id="MobiDB-lite"/>
    </source>
</evidence>
<dbReference type="EMBL" id="OZ035840">
    <property type="protein sequence ID" value="CAL1587910.1"/>
    <property type="molecule type" value="Genomic_DNA"/>
</dbReference>
<evidence type="ECO:0000313" key="3">
    <source>
        <dbReference type="Proteomes" id="UP001497482"/>
    </source>
</evidence>
<evidence type="ECO:0000313" key="2">
    <source>
        <dbReference type="EMBL" id="CAL1587910.1"/>
    </source>
</evidence>
<feature type="compositionally biased region" description="Polar residues" evidence="1">
    <location>
        <begin position="19"/>
        <end position="38"/>
    </location>
</feature>